<dbReference type="InterPro" id="IPR011990">
    <property type="entry name" value="TPR-like_helical_dom_sf"/>
</dbReference>
<sequence>MELSYEAHLQIVNFIVKGSEFRSKFLFKEALGIYYSGLKLIPELKADYDENTWLETEIGNCYFEFQDFHKAVLHYQSALISEDGIDDAFIWFKLGCSFYLLNDMDNAIVHLKQSFTLEGDEFFTDEDPKYLLVIGQHPIEKKINVFHLQESNTINYQLPPDWKKN</sequence>
<evidence type="ECO:0000313" key="2">
    <source>
        <dbReference type="Proteomes" id="UP000487757"/>
    </source>
</evidence>
<name>A0A7K0G607_9SPHI</name>
<dbReference type="InterPro" id="IPR019734">
    <property type="entry name" value="TPR_rpt"/>
</dbReference>
<proteinExistence type="predicted"/>
<keyword evidence="2" id="KW-1185">Reference proteome</keyword>
<dbReference type="Proteomes" id="UP000487757">
    <property type="component" value="Unassembled WGS sequence"/>
</dbReference>
<gene>
    <name evidence="1" type="ORF">GJU39_22160</name>
</gene>
<reference evidence="1 2" key="1">
    <citation type="submission" date="2019-11" db="EMBL/GenBank/DDBJ databases">
        <title>Pedobacter petrophilus genome.</title>
        <authorList>
            <person name="Feldbauer M.J."/>
            <person name="Newman J.D."/>
        </authorList>
    </citation>
    <scope>NUCLEOTIDE SEQUENCE [LARGE SCALE GENOMIC DNA]</scope>
    <source>
        <strain evidence="1 2">LMG 29686</strain>
    </source>
</reference>
<dbReference type="RefSeq" id="WP_154283183.1">
    <property type="nucleotide sequence ID" value="NZ_JBHUJQ010000001.1"/>
</dbReference>
<dbReference type="SMART" id="SM00028">
    <property type="entry name" value="TPR"/>
    <property type="match status" value="2"/>
</dbReference>
<dbReference type="Gene3D" id="1.25.40.10">
    <property type="entry name" value="Tetratricopeptide repeat domain"/>
    <property type="match status" value="1"/>
</dbReference>
<comment type="caution">
    <text evidence="1">The sequence shown here is derived from an EMBL/GenBank/DDBJ whole genome shotgun (WGS) entry which is preliminary data.</text>
</comment>
<accession>A0A7K0G607</accession>
<organism evidence="1 2">
    <name type="scientific">Pedobacter petrophilus</name>
    <dbReference type="NCBI Taxonomy" id="1908241"/>
    <lineage>
        <taxon>Bacteria</taxon>
        <taxon>Pseudomonadati</taxon>
        <taxon>Bacteroidota</taxon>
        <taxon>Sphingobacteriia</taxon>
        <taxon>Sphingobacteriales</taxon>
        <taxon>Sphingobacteriaceae</taxon>
        <taxon>Pedobacter</taxon>
    </lineage>
</organism>
<dbReference type="SUPFAM" id="SSF48452">
    <property type="entry name" value="TPR-like"/>
    <property type="match status" value="1"/>
</dbReference>
<dbReference type="AlphaFoldDB" id="A0A7K0G607"/>
<evidence type="ECO:0000313" key="1">
    <source>
        <dbReference type="EMBL" id="MRX78784.1"/>
    </source>
</evidence>
<protein>
    <recommendedName>
        <fullName evidence="3">Tetratricopeptide repeat protein</fullName>
    </recommendedName>
</protein>
<evidence type="ECO:0008006" key="3">
    <source>
        <dbReference type="Google" id="ProtNLM"/>
    </source>
</evidence>
<dbReference type="OrthoDB" id="1551390at2"/>
<dbReference type="EMBL" id="WKKH01000074">
    <property type="protein sequence ID" value="MRX78784.1"/>
    <property type="molecule type" value="Genomic_DNA"/>
</dbReference>